<sequence length="44" mass="5211">MDYCPSFYKHLQKNLWSISGKGYLLNQEHIEINTDNIILNETPE</sequence>
<organism evidence="1 2">
    <name type="scientific">Chryseobacterium metallicongregator</name>
    <dbReference type="NCBI Taxonomy" id="3073042"/>
    <lineage>
        <taxon>Bacteria</taxon>
        <taxon>Pseudomonadati</taxon>
        <taxon>Bacteroidota</taxon>
        <taxon>Flavobacteriia</taxon>
        <taxon>Flavobacteriales</taxon>
        <taxon>Weeksellaceae</taxon>
        <taxon>Chryseobacterium group</taxon>
        <taxon>Chryseobacterium</taxon>
    </lineage>
</organism>
<comment type="caution">
    <text evidence="1">The sequence shown here is derived from an EMBL/GenBank/DDBJ whole genome shotgun (WGS) entry which is preliminary data.</text>
</comment>
<reference evidence="1 2" key="1">
    <citation type="submission" date="2023-08" db="EMBL/GenBank/DDBJ databases">
        <authorList>
            <person name="Maltman C."/>
        </authorList>
    </citation>
    <scope>NUCLEOTIDE SEQUENCE [LARGE SCALE GENOMIC DNA]</scope>
    <source>
        <strain evidence="1 2">ES2</strain>
    </source>
</reference>
<dbReference type="Proteomes" id="UP001260959">
    <property type="component" value="Unassembled WGS sequence"/>
</dbReference>
<evidence type="ECO:0000313" key="1">
    <source>
        <dbReference type="EMBL" id="MDR4950986.1"/>
    </source>
</evidence>
<proteinExistence type="predicted"/>
<keyword evidence="2" id="KW-1185">Reference proteome</keyword>
<protein>
    <submittedName>
        <fullName evidence="1">Uncharacterized protein</fullName>
    </submittedName>
</protein>
<evidence type="ECO:0000313" key="2">
    <source>
        <dbReference type="Proteomes" id="UP001260959"/>
    </source>
</evidence>
<dbReference type="EMBL" id="JAVIXS010000001">
    <property type="protein sequence ID" value="MDR4950986.1"/>
    <property type="molecule type" value="Genomic_DNA"/>
</dbReference>
<name>A0ABU1E007_9FLAO</name>
<gene>
    <name evidence="1" type="ORF">REB14_02170</name>
</gene>
<accession>A0ABU1E007</accession>